<sequence>MTYVHVGKTPVPRCIVPSFSNEVFYPGSAPAGVTPQHFTTLNVYQQWLQIFGSDVPLPEDERNLPGYPQSNLYTVTGEEGPRYRYCSKERVWKPRYYFPISNGRILSTCSHCRGSDFRKAAKRRGEPLENRNEDISQGIQPNQNAEAQYSRPSMPIVDTDKRKYSVANLPLMPKAKSYTAKPVPKYPMPASVVATTALGPSEETISRLKQLKEMQFEAERLQSRHFGHERVKKLYEGNLEKLTVAKDRVSEESEDNRGKRLAEAARLQDRISKEDNILNETRSELEDVNLAIDLITEMNKDDIGYQNNNEDTVLPSIEEEWNIAPSNTHENFDNTSEAGVEFAGQTNDVFRFSPTPHGYLPLDEDGHVLSNNDPFEQDPKVASGSDDTVEEDSGDGTRDVDMNSPFQTLAGVSADVPRADSSIPSQDQDTIDAHFQQLSNFQTKSPQPQEEVDLNRFRALSVSKEVQDRHAQSYQAQSRQTSPRQRFQLHTRTPSTSRDPDLHWPYQASGHNPSYSQSQKATNTAAQRSSLTVHTPDSKPNHFKNPNPTAVFRFGQSTLGDSGHYDAKIEEGIRGYQSLASQQTRETAQQVQQQQGQQLQQYATTKVGQSAQKAKNNYDQIAQQVKPAQETRESQEAHDELAQDQLTEDQPAQNARNFYEQHTYEKGIYDQQAQQNETTRKASVAHDQAAQEQSAQEQPAQTTGLFQLAKQACGRLAQDQLIQKQRAERTRDVYDKQASEIRARQNELTPRTNVAHDQLDQDQMDLDQLAEHQLAQKARDARDVYDELAYEIRDQKNVLVEHIYHAHDQLSQLSQQTQLTLQDQEEIRAQKAEYQARIQRQTFQSLPNFYSLSIRESAQPNQTAQPLKRRAEEPPELPNQHQPEYSIRRSKRARHRAETEAEMREREDLRAQRIQRRAEIWELQQIEKATKLSLENVRRFEKG</sequence>
<feature type="region of interest" description="Disordered" evidence="2">
    <location>
        <begin position="464"/>
        <end position="549"/>
    </location>
</feature>
<feature type="region of interest" description="Disordered" evidence="2">
    <location>
        <begin position="122"/>
        <end position="150"/>
    </location>
</feature>
<name>A0A8H6B418_9HELO</name>
<accession>A0A8H6B418</accession>
<feature type="compositionally biased region" description="Polar residues" evidence="2">
    <location>
        <begin position="135"/>
        <end position="150"/>
    </location>
</feature>
<dbReference type="AlphaFoldDB" id="A0A8H6B418"/>
<dbReference type="RefSeq" id="XP_037198000.1">
    <property type="nucleotide sequence ID" value="XM_037336634.1"/>
</dbReference>
<feature type="region of interest" description="Disordered" evidence="2">
    <location>
        <begin position="673"/>
        <end position="701"/>
    </location>
</feature>
<feature type="compositionally biased region" description="Basic and acidic residues" evidence="2">
    <location>
        <begin position="896"/>
        <end position="909"/>
    </location>
</feature>
<protein>
    <submittedName>
        <fullName evidence="3">Uncharacterized protein</fullName>
    </submittedName>
</protein>
<keyword evidence="4" id="KW-1185">Reference proteome</keyword>
<comment type="caution">
    <text evidence="3">The sequence shown here is derived from an EMBL/GenBank/DDBJ whole genome shotgun (WGS) entry which is preliminary data.</text>
</comment>
<dbReference type="OrthoDB" id="3554415at2759"/>
<keyword evidence="1" id="KW-0175">Coiled coil</keyword>
<dbReference type="Proteomes" id="UP000531561">
    <property type="component" value="Unassembled WGS sequence"/>
</dbReference>
<feature type="compositionally biased region" description="Basic and acidic residues" evidence="2">
    <location>
        <begin position="122"/>
        <end position="134"/>
    </location>
</feature>
<dbReference type="GeneID" id="59260326"/>
<feature type="compositionally biased region" description="Polar residues" evidence="2">
    <location>
        <begin position="509"/>
        <end position="535"/>
    </location>
</feature>
<feature type="region of interest" description="Disordered" evidence="2">
    <location>
        <begin position="857"/>
        <end position="909"/>
    </location>
</feature>
<gene>
    <name evidence="3" type="ORF">Bfra_006260</name>
</gene>
<evidence type="ECO:0000256" key="2">
    <source>
        <dbReference type="SAM" id="MobiDB-lite"/>
    </source>
</evidence>
<evidence type="ECO:0000313" key="3">
    <source>
        <dbReference type="EMBL" id="KAF5879056.1"/>
    </source>
</evidence>
<evidence type="ECO:0000313" key="4">
    <source>
        <dbReference type="Proteomes" id="UP000531561"/>
    </source>
</evidence>
<feature type="compositionally biased region" description="Low complexity" evidence="2">
    <location>
        <begin position="688"/>
        <end position="701"/>
    </location>
</feature>
<feature type="compositionally biased region" description="Basic and acidic residues" evidence="2">
    <location>
        <begin position="629"/>
        <end position="641"/>
    </location>
</feature>
<feature type="coiled-coil region" evidence="1">
    <location>
        <begin position="232"/>
        <end position="284"/>
    </location>
</feature>
<evidence type="ECO:0000256" key="1">
    <source>
        <dbReference type="SAM" id="Coils"/>
    </source>
</evidence>
<proteinExistence type="predicted"/>
<dbReference type="EMBL" id="JABFCT010000001">
    <property type="protein sequence ID" value="KAF5879056.1"/>
    <property type="molecule type" value="Genomic_DNA"/>
</dbReference>
<organism evidence="3 4">
    <name type="scientific">Botrytis fragariae</name>
    <dbReference type="NCBI Taxonomy" id="1964551"/>
    <lineage>
        <taxon>Eukaryota</taxon>
        <taxon>Fungi</taxon>
        <taxon>Dikarya</taxon>
        <taxon>Ascomycota</taxon>
        <taxon>Pezizomycotina</taxon>
        <taxon>Leotiomycetes</taxon>
        <taxon>Helotiales</taxon>
        <taxon>Sclerotiniaceae</taxon>
        <taxon>Botrytis</taxon>
    </lineage>
</organism>
<feature type="region of interest" description="Disordered" evidence="2">
    <location>
        <begin position="355"/>
        <end position="404"/>
    </location>
</feature>
<feature type="compositionally biased region" description="Polar residues" evidence="2">
    <location>
        <begin position="472"/>
        <end position="497"/>
    </location>
</feature>
<reference evidence="3 4" key="1">
    <citation type="journal article" date="2020" name="Phytopathology">
        <title>A high-quality genome resource of Botrytis fragariae, a new and rapidly spreading fungal pathogen causing strawberry gray mold in the U.S.A.</title>
        <authorList>
            <person name="Wu Y."/>
            <person name="Saski C.A."/>
            <person name="Schnabel G."/>
            <person name="Xiao S."/>
            <person name="Hu M."/>
        </authorList>
    </citation>
    <scope>NUCLEOTIDE SEQUENCE [LARGE SCALE GENOMIC DNA]</scope>
    <source>
        <strain evidence="3 4">BVB16</strain>
    </source>
</reference>
<feature type="region of interest" description="Disordered" evidence="2">
    <location>
        <begin position="624"/>
        <end position="651"/>
    </location>
</feature>